<dbReference type="EMBL" id="CP111024">
    <property type="protein sequence ID" value="WAR24672.1"/>
    <property type="molecule type" value="Genomic_DNA"/>
</dbReference>
<keyword evidence="5" id="KW-0482">Metalloprotease</keyword>
<evidence type="ECO:0000256" key="9">
    <source>
        <dbReference type="SAM" id="MobiDB-lite"/>
    </source>
</evidence>
<feature type="region of interest" description="Disordered" evidence="9">
    <location>
        <begin position="235"/>
        <end position="277"/>
    </location>
</feature>
<dbReference type="PANTHER" id="PTHR11905">
    <property type="entry name" value="ADAM A DISINTEGRIN AND METALLOPROTEASE DOMAIN"/>
    <property type="match status" value="1"/>
</dbReference>
<proteinExistence type="predicted"/>
<accession>A0ABY7FUD9</accession>
<evidence type="ECO:0000256" key="3">
    <source>
        <dbReference type="ARBA" id="ARBA00022801"/>
    </source>
</evidence>
<keyword evidence="1" id="KW-0645">Protease</keyword>
<comment type="caution">
    <text evidence="8">Lacks conserved residue(s) required for the propagation of feature annotation.</text>
</comment>
<feature type="chain" id="PRO_5046526384" evidence="10">
    <location>
        <begin position="27"/>
        <end position="628"/>
    </location>
</feature>
<evidence type="ECO:0000256" key="5">
    <source>
        <dbReference type="ARBA" id="ARBA00023049"/>
    </source>
</evidence>
<keyword evidence="4 8" id="KW-0862">Zinc</keyword>
<feature type="binding site" evidence="8">
    <location>
        <position position="470"/>
    </location>
    <ligand>
        <name>Zn(2+)</name>
        <dbReference type="ChEBI" id="CHEBI:29105"/>
        <note>catalytic</note>
    </ligand>
</feature>
<dbReference type="InterPro" id="IPR024079">
    <property type="entry name" value="MetalloPept_cat_dom_sf"/>
</dbReference>
<reference evidence="12" key="1">
    <citation type="submission" date="2022-11" db="EMBL/GenBank/DDBJ databases">
        <title>Centuries of genome instability and evolution in soft-shell clam transmissible cancer (bioRxiv).</title>
        <authorList>
            <person name="Hart S.F.M."/>
            <person name="Yonemitsu M.A."/>
            <person name="Giersch R.M."/>
            <person name="Beal B.F."/>
            <person name="Arriagada G."/>
            <person name="Davis B.W."/>
            <person name="Ostrander E.A."/>
            <person name="Goff S.P."/>
            <person name="Metzger M.J."/>
        </authorList>
    </citation>
    <scope>NUCLEOTIDE SEQUENCE</scope>
    <source>
        <strain evidence="12">MELC-2E11</strain>
        <tissue evidence="12">Siphon/mantle</tissue>
    </source>
</reference>
<feature type="domain" description="Peptidase M12B" evidence="11">
    <location>
        <begin position="280"/>
        <end position="530"/>
    </location>
</feature>
<keyword evidence="13" id="KW-1185">Reference proteome</keyword>
<evidence type="ECO:0000256" key="7">
    <source>
        <dbReference type="ARBA" id="ARBA00023180"/>
    </source>
</evidence>
<name>A0ABY7FUD9_MYAAR</name>
<organism evidence="12 13">
    <name type="scientific">Mya arenaria</name>
    <name type="common">Soft-shell clam</name>
    <dbReference type="NCBI Taxonomy" id="6604"/>
    <lineage>
        <taxon>Eukaryota</taxon>
        <taxon>Metazoa</taxon>
        <taxon>Spiralia</taxon>
        <taxon>Lophotrochozoa</taxon>
        <taxon>Mollusca</taxon>
        <taxon>Bivalvia</taxon>
        <taxon>Autobranchia</taxon>
        <taxon>Heteroconchia</taxon>
        <taxon>Euheterodonta</taxon>
        <taxon>Imparidentia</taxon>
        <taxon>Neoheterodontei</taxon>
        <taxon>Myida</taxon>
        <taxon>Myoidea</taxon>
        <taxon>Myidae</taxon>
        <taxon>Mya</taxon>
    </lineage>
</organism>
<evidence type="ECO:0000313" key="12">
    <source>
        <dbReference type="EMBL" id="WAR24672.1"/>
    </source>
</evidence>
<feature type="compositionally biased region" description="Basic and acidic residues" evidence="9">
    <location>
        <begin position="235"/>
        <end position="251"/>
    </location>
</feature>
<protein>
    <submittedName>
        <fullName evidence="12">MIG17-like protein</fullName>
    </submittedName>
</protein>
<keyword evidence="10" id="KW-0732">Signal</keyword>
<evidence type="ECO:0000256" key="2">
    <source>
        <dbReference type="ARBA" id="ARBA00022723"/>
    </source>
</evidence>
<keyword evidence="2 8" id="KW-0479">Metal-binding</keyword>
<keyword evidence="6" id="KW-1015">Disulfide bond</keyword>
<feature type="binding site" evidence="8">
    <location>
        <position position="476"/>
    </location>
    <ligand>
        <name>Zn(2+)</name>
        <dbReference type="ChEBI" id="CHEBI:29105"/>
        <note>catalytic</note>
    </ligand>
</feature>
<evidence type="ECO:0000256" key="10">
    <source>
        <dbReference type="SAM" id="SignalP"/>
    </source>
</evidence>
<evidence type="ECO:0000256" key="1">
    <source>
        <dbReference type="ARBA" id="ARBA00022670"/>
    </source>
</evidence>
<dbReference type="Pfam" id="PF17771">
    <property type="entry name" value="ADAMTS_CR_2"/>
    <property type="match status" value="1"/>
</dbReference>
<dbReference type="Gene3D" id="3.40.390.10">
    <property type="entry name" value="Collagenase (Catalytic Domain)"/>
    <property type="match status" value="1"/>
</dbReference>
<evidence type="ECO:0000259" key="11">
    <source>
        <dbReference type="PROSITE" id="PS50215"/>
    </source>
</evidence>
<evidence type="ECO:0000256" key="6">
    <source>
        <dbReference type="ARBA" id="ARBA00023157"/>
    </source>
</evidence>
<feature type="binding site" evidence="8">
    <location>
        <position position="466"/>
    </location>
    <ligand>
        <name>Zn(2+)</name>
        <dbReference type="ChEBI" id="CHEBI:29105"/>
        <note>catalytic</note>
    </ligand>
</feature>
<dbReference type="Gene3D" id="3.40.1620.60">
    <property type="match status" value="1"/>
</dbReference>
<dbReference type="InterPro" id="IPR001590">
    <property type="entry name" value="Peptidase_M12B"/>
</dbReference>
<dbReference type="PROSITE" id="PS50215">
    <property type="entry name" value="ADAM_MEPRO"/>
    <property type="match status" value="1"/>
</dbReference>
<dbReference type="Proteomes" id="UP001164746">
    <property type="component" value="Chromosome 13"/>
</dbReference>
<evidence type="ECO:0000313" key="13">
    <source>
        <dbReference type="Proteomes" id="UP001164746"/>
    </source>
</evidence>
<dbReference type="PANTHER" id="PTHR11905:SF249">
    <property type="entry name" value="SOL NARAE, ISOFORM C"/>
    <property type="match status" value="1"/>
</dbReference>
<feature type="active site" evidence="8">
    <location>
        <position position="467"/>
    </location>
</feature>
<dbReference type="Pfam" id="PF13574">
    <property type="entry name" value="Reprolysin_2"/>
    <property type="match status" value="1"/>
</dbReference>
<evidence type="ECO:0000256" key="8">
    <source>
        <dbReference type="PROSITE-ProRule" id="PRU00276"/>
    </source>
</evidence>
<dbReference type="InterPro" id="IPR041645">
    <property type="entry name" value="ADAMTS_CR_2"/>
</dbReference>
<evidence type="ECO:0000256" key="4">
    <source>
        <dbReference type="ARBA" id="ARBA00022833"/>
    </source>
</evidence>
<gene>
    <name evidence="12" type="ORF">MAR_038341</name>
</gene>
<keyword evidence="3" id="KW-0378">Hydrolase</keyword>
<sequence>MGITDYTQHMFLVVFAGMMSIQIVKCAVMNIDSTTSKEIMDSSVFKQHVKSVENIYKFDQHNSDHQGIQHKADVQVTGDPLKDNDVEVNIRTNIHNYNINLQRINSSILHEDFKVLHIYTDNSEKTVLHEDSQQHKMHELSRKLHFFHDPHSASLVSFRQNDNHNGSNLKHFVEGIVHEEMIIAPPVAHKRHKRSLDPDAHTLWKKAPETHDFIGDELFVPPNIDKLKFPTEKFPADKVPTDKAPADKVSADKVPSAPDVPYTHAGRRRKRQTPAGSTKIEPELLLFCDNAMVRQFEGDTDELLEYLLHFWHAVNWKFLTISLQRQWPQIDLKIREIGVFRDATAQPFIEENRIRQGSRLFSLYDAMDSLQRWLVKYETVLPLHDVAFLQTGNDACRMTSHTRRFKDSRFTSDEDEEEVDGCVAGTAGVAYVRGACLSAPYFRKLAYNFGIGEASTSFNGVIIAAHEVGHLLGAYHDGEAEASPCASNSGFIMSYSREDAYKFSRFSPCSISSFQNFLNMDRSGCLKQRASTEIMQFPTSFPGTYMSITEQCRRFTGGPPCEVGPKQCEHLCCDDAKGQWRYTRSEPAVDGTSCGKRNVCLNGQLIENRLTVDTTKDSMTACCFAVNI</sequence>
<feature type="signal peptide" evidence="10">
    <location>
        <begin position="1"/>
        <end position="26"/>
    </location>
</feature>
<dbReference type="SUPFAM" id="SSF55486">
    <property type="entry name" value="Metalloproteases ('zincins'), catalytic domain"/>
    <property type="match status" value="1"/>
</dbReference>
<keyword evidence="7" id="KW-0325">Glycoprotein</keyword>